<reference evidence="1 2" key="1">
    <citation type="journal article" date="2017" name="Mol. Biol. Evol.">
        <title>The 4-celled Tetrabaena socialis nuclear genome reveals the essential components for genetic control of cell number at the origin of multicellularity in the volvocine lineage.</title>
        <authorList>
            <person name="Featherston J."/>
            <person name="Arakaki Y."/>
            <person name="Hanschen E.R."/>
            <person name="Ferris P.J."/>
            <person name="Michod R.E."/>
            <person name="Olson B.J.S.C."/>
            <person name="Nozaki H."/>
            <person name="Durand P.M."/>
        </authorList>
    </citation>
    <scope>NUCLEOTIDE SEQUENCE [LARGE SCALE GENOMIC DNA]</scope>
    <source>
        <strain evidence="1 2">NIES-571</strain>
    </source>
</reference>
<protein>
    <submittedName>
        <fullName evidence="1">Uncharacterized protein</fullName>
    </submittedName>
</protein>
<accession>A0A2J7ZLF9</accession>
<organism evidence="1 2">
    <name type="scientific">Tetrabaena socialis</name>
    <dbReference type="NCBI Taxonomy" id="47790"/>
    <lineage>
        <taxon>Eukaryota</taxon>
        <taxon>Viridiplantae</taxon>
        <taxon>Chlorophyta</taxon>
        <taxon>core chlorophytes</taxon>
        <taxon>Chlorophyceae</taxon>
        <taxon>CS clade</taxon>
        <taxon>Chlamydomonadales</taxon>
        <taxon>Tetrabaenaceae</taxon>
        <taxon>Tetrabaena</taxon>
    </lineage>
</organism>
<proteinExistence type="predicted"/>
<dbReference type="AlphaFoldDB" id="A0A2J7ZLF9"/>
<sequence length="134" mass="13884">MGARRGRKEREGGGRLHDSNAGLLQLACLPAQGALISQGRDGCVRLWAAGQHGALDRPQPLAEIRTESFNFCRCAVWAPAGGAPQPAQQPKHGSAAEEASTEAAAAAGVGCLRDVRIACAAHDPADVAVWRPAV</sequence>
<name>A0A2J7ZLF9_9CHLO</name>
<evidence type="ECO:0000313" key="1">
    <source>
        <dbReference type="EMBL" id="PNH01090.1"/>
    </source>
</evidence>
<feature type="non-terminal residue" evidence="1">
    <location>
        <position position="134"/>
    </location>
</feature>
<comment type="caution">
    <text evidence="1">The sequence shown here is derived from an EMBL/GenBank/DDBJ whole genome shotgun (WGS) entry which is preliminary data.</text>
</comment>
<dbReference type="EMBL" id="PGGS01001017">
    <property type="protein sequence ID" value="PNH01090.1"/>
    <property type="molecule type" value="Genomic_DNA"/>
</dbReference>
<keyword evidence="2" id="KW-1185">Reference proteome</keyword>
<gene>
    <name evidence="1" type="ORF">TSOC_013040</name>
</gene>
<dbReference type="OrthoDB" id="7668193at2759"/>
<evidence type="ECO:0000313" key="2">
    <source>
        <dbReference type="Proteomes" id="UP000236333"/>
    </source>
</evidence>
<dbReference type="Proteomes" id="UP000236333">
    <property type="component" value="Unassembled WGS sequence"/>
</dbReference>